<evidence type="ECO:0000313" key="9">
    <source>
        <dbReference type="Proteomes" id="UP001157006"/>
    </source>
</evidence>
<dbReference type="GO" id="GO:0016787">
    <property type="term" value="F:hydrolase activity"/>
    <property type="evidence" value="ECO:0007669"/>
    <property type="project" value="UniProtKB-KW"/>
</dbReference>
<evidence type="ECO:0000256" key="2">
    <source>
        <dbReference type="ARBA" id="ARBA00022695"/>
    </source>
</evidence>
<keyword evidence="4" id="KW-0255">Endonuclease</keyword>
<dbReference type="InterPro" id="IPR050951">
    <property type="entry name" value="Retrovirus_Pol_polyprotein"/>
</dbReference>
<evidence type="ECO:0000256" key="5">
    <source>
        <dbReference type="ARBA" id="ARBA00022801"/>
    </source>
</evidence>
<evidence type="ECO:0000256" key="1">
    <source>
        <dbReference type="ARBA" id="ARBA00022679"/>
    </source>
</evidence>
<evidence type="ECO:0000313" key="8">
    <source>
        <dbReference type="EMBL" id="CAI8614646.1"/>
    </source>
</evidence>
<dbReference type="PANTHER" id="PTHR37984">
    <property type="entry name" value="PROTEIN CBG26694"/>
    <property type="match status" value="1"/>
</dbReference>
<dbReference type="InterPro" id="IPR041373">
    <property type="entry name" value="RT_RNaseH"/>
</dbReference>
<evidence type="ECO:0000256" key="3">
    <source>
        <dbReference type="ARBA" id="ARBA00022722"/>
    </source>
</evidence>
<dbReference type="CDD" id="cd09274">
    <property type="entry name" value="RNase_HI_RT_Ty3"/>
    <property type="match status" value="1"/>
</dbReference>
<dbReference type="GO" id="GO:0003964">
    <property type="term" value="F:RNA-directed DNA polymerase activity"/>
    <property type="evidence" value="ECO:0007669"/>
    <property type="project" value="UniProtKB-KW"/>
</dbReference>
<keyword evidence="3" id="KW-0540">Nuclease</keyword>
<dbReference type="Proteomes" id="UP001157006">
    <property type="component" value="Chromosome 5"/>
</dbReference>
<keyword evidence="2" id="KW-0548">Nucleotidyltransferase</keyword>
<dbReference type="PANTHER" id="PTHR37984:SF5">
    <property type="entry name" value="PROTEIN NYNRIN-LIKE"/>
    <property type="match status" value="1"/>
</dbReference>
<evidence type="ECO:0000256" key="6">
    <source>
        <dbReference type="ARBA" id="ARBA00022918"/>
    </source>
</evidence>
<keyword evidence="5" id="KW-0378">Hydrolase</keyword>
<proteinExistence type="predicted"/>
<dbReference type="GO" id="GO:0004519">
    <property type="term" value="F:endonuclease activity"/>
    <property type="evidence" value="ECO:0007669"/>
    <property type="project" value="UniProtKB-KW"/>
</dbReference>
<gene>
    <name evidence="8" type="ORF">VFH_V139960</name>
</gene>
<dbReference type="EMBL" id="OX451740">
    <property type="protein sequence ID" value="CAI8614646.1"/>
    <property type="molecule type" value="Genomic_DNA"/>
</dbReference>
<keyword evidence="9" id="KW-1185">Reference proteome</keyword>
<evidence type="ECO:0000259" key="7">
    <source>
        <dbReference type="Pfam" id="PF17917"/>
    </source>
</evidence>
<name>A0AAV1AXB5_VICFA</name>
<reference evidence="8 9" key="1">
    <citation type="submission" date="2023-01" db="EMBL/GenBank/DDBJ databases">
        <authorList>
            <person name="Kreplak J."/>
        </authorList>
    </citation>
    <scope>NUCLEOTIDE SEQUENCE [LARGE SCALE GENOMIC DNA]</scope>
</reference>
<protein>
    <recommendedName>
        <fullName evidence="7">Reverse transcriptase RNase H-like domain-containing protein</fullName>
    </recommendedName>
</protein>
<dbReference type="Pfam" id="PF17917">
    <property type="entry name" value="RT_RNaseH"/>
    <property type="match status" value="1"/>
</dbReference>
<feature type="domain" description="Reverse transcriptase RNase H-like" evidence="7">
    <location>
        <begin position="50"/>
        <end position="106"/>
    </location>
</feature>
<organism evidence="8 9">
    <name type="scientific">Vicia faba</name>
    <name type="common">Broad bean</name>
    <name type="synonym">Faba vulgaris</name>
    <dbReference type="NCBI Taxonomy" id="3906"/>
    <lineage>
        <taxon>Eukaryota</taxon>
        <taxon>Viridiplantae</taxon>
        <taxon>Streptophyta</taxon>
        <taxon>Embryophyta</taxon>
        <taxon>Tracheophyta</taxon>
        <taxon>Spermatophyta</taxon>
        <taxon>Magnoliopsida</taxon>
        <taxon>eudicotyledons</taxon>
        <taxon>Gunneridae</taxon>
        <taxon>Pentapetalae</taxon>
        <taxon>rosids</taxon>
        <taxon>fabids</taxon>
        <taxon>Fabales</taxon>
        <taxon>Fabaceae</taxon>
        <taxon>Papilionoideae</taxon>
        <taxon>50 kb inversion clade</taxon>
        <taxon>NPAAA clade</taxon>
        <taxon>Hologalegina</taxon>
        <taxon>IRL clade</taxon>
        <taxon>Fabeae</taxon>
        <taxon>Vicia</taxon>
    </lineage>
</organism>
<keyword evidence="6" id="KW-0695">RNA-directed DNA polymerase</keyword>
<accession>A0AAV1AXB5</accession>
<dbReference type="InterPro" id="IPR043502">
    <property type="entry name" value="DNA/RNA_pol_sf"/>
</dbReference>
<evidence type="ECO:0000256" key="4">
    <source>
        <dbReference type="ARBA" id="ARBA00022759"/>
    </source>
</evidence>
<keyword evidence="1" id="KW-0808">Transferase</keyword>
<dbReference type="AlphaFoldDB" id="A0AAV1AXB5"/>
<sequence>MYYTDTTVKSSCEILFVVVSSESIASQIVLSRGNAGRVSGSAEKSDLDIAYEKELMVVVLAIQHCRPYLIGNKFTVCTDQKSLKQLMQQRLTIMDQQNWVAKLLGYQFDVVYKPGLENNGANALSRQFDTSPNNTMVVLANSDDRLTLHHSMIFRLEWLDFKAVHDEVQQDPTLQAIISALQKRETTRPGFKRKLNQHLPSSIDTQTEFLGFAYCFNKIHFLFFNNVICCFAKNQATKSHTSEDIKPGLENNSANALSRQFDTSPNNTMVVLANSDDRLTLHHSMIFRLEWLDFKAVHDEVQQDPTLQAIISALQKRETTRPGFALQNGVLLY</sequence>
<dbReference type="SUPFAM" id="SSF56672">
    <property type="entry name" value="DNA/RNA polymerases"/>
    <property type="match status" value="1"/>
</dbReference>